<reference evidence="3" key="1">
    <citation type="journal article" date="2015" name="Genome Announc.">
        <title>Draft genome sequence of Talaromyces cellulolyticus strain Y-94, a source of lignocellulosic biomass-degrading enzymes.</title>
        <authorList>
            <person name="Fujii T."/>
            <person name="Koike H."/>
            <person name="Sawayama S."/>
            <person name="Yano S."/>
            <person name="Inoue H."/>
        </authorList>
    </citation>
    <scope>NUCLEOTIDE SEQUENCE [LARGE SCALE GENOMIC DNA]</scope>
    <source>
        <strain evidence="3">Y-94</strain>
    </source>
</reference>
<dbReference type="InterPro" id="IPR025337">
    <property type="entry name" value="Questin_oxidase-like"/>
</dbReference>
<dbReference type="Proteomes" id="UP000053095">
    <property type="component" value="Unassembled WGS sequence"/>
</dbReference>
<dbReference type="PANTHER" id="PTHR35870">
    <property type="entry name" value="PROTEIN, PUTATIVE (AFU_ORTHOLOGUE AFUA_5G03330)-RELATED"/>
    <property type="match status" value="1"/>
</dbReference>
<organism evidence="2 3">
    <name type="scientific">Talaromyces pinophilus</name>
    <name type="common">Penicillium pinophilum</name>
    <dbReference type="NCBI Taxonomy" id="128442"/>
    <lineage>
        <taxon>Eukaryota</taxon>
        <taxon>Fungi</taxon>
        <taxon>Dikarya</taxon>
        <taxon>Ascomycota</taxon>
        <taxon>Pezizomycotina</taxon>
        <taxon>Eurotiomycetes</taxon>
        <taxon>Eurotiomycetidae</taxon>
        <taxon>Eurotiales</taxon>
        <taxon>Trichocomaceae</taxon>
        <taxon>Talaromyces</taxon>
        <taxon>Talaromyces sect. Talaromyces</taxon>
    </lineage>
</organism>
<gene>
    <name evidence="2" type="ORF">TCE0_013f01077</name>
</gene>
<dbReference type="GO" id="GO:0016491">
    <property type="term" value="F:oxidoreductase activity"/>
    <property type="evidence" value="ECO:0007669"/>
    <property type="project" value="UniProtKB-KW"/>
</dbReference>
<dbReference type="Pfam" id="PF14027">
    <property type="entry name" value="Questin_oxidase"/>
    <property type="match status" value="1"/>
</dbReference>
<evidence type="ECO:0000256" key="1">
    <source>
        <dbReference type="ARBA" id="ARBA00023002"/>
    </source>
</evidence>
<evidence type="ECO:0008006" key="4">
    <source>
        <dbReference type="Google" id="ProtNLM"/>
    </source>
</evidence>
<evidence type="ECO:0000313" key="3">
    <source>
        <dbReference type="Proteomes" id="UP000053095"/>
    </source>
</evidence>
<dbReference type="PANTHER" id="PTHR35870:SF1">
    <property type="entry name" value="PROTEIN, PUTATIVE (AFU_ORTHOLOGUE AFUA_5G03330)-RELATED"/>
    <property type="match status" value="1"/>
</dbReference>
<sequence length="480" mass="54391">MAINNFQTATTTIQLTTHGTKGFTHAEGLTEESAKKVSELLTINHTLYHTRFNAGFHNHIVHHLLGLWALGASPEEIENLYQYNIRYQIPIEKPKRQFAESPDLRDAEAFSKCLGSDDYYSDFMRFFEDEIDRKGVPAVLREYLFKGDERANDIFYRMYADLVHPIIHLGCALEFNQPSLVAEALAAACVHENWPKSVLRSAEISLKSNNNIPSKTLLEIIDDLRNDPEISTAVKSTDPFNKIKEGLLARVTGEQLASYVSQFQVKPTEEDLQARLRDMMHTSAYMLGAAQRPGKREMLDFVTLHCATLSVFYPAILALDWLTNEEKARLLEAKARWDVVMYAGARCPTLYPQRIIDYVPNHPEQGWPELFHRANIYNDEGHVVKLIRALYSSEQLGDTADGFPISKAEFLKIAHMAVDSTEDVFQPGGHDMPDDFRVAIMQEVGQGGDMVVNNMKRWVFYGGIDTAWQYVPDQKVANGA</sequence>
<dbReference type="AlphaFoldDB" id="A0A698XLM6"/>
<proteinExistence type="predicted"/>
<dbReference type="EMBL" id="DF933809">
    <property type="protein sequence ID" value="GAM33867.1"/>
    <property type="molecule type" value="Genomic_DNA"/>
</dbReference>
<accession>A0A698XLM6</accession>
<keyword evidence="3" id="KW-1185">Reference proteome</keyword>
<protein>
    <recommendedName>
        <fullName evidence="4">Oxidoreductase AflY</fullName>
    </recommendedName>
</protein>
<keyword evidence="1" id="KW-0560">Oxidoreductase</keyword>
<name>A0A698XLM6_TALPI</name>
<evidence type="ECO:0000313" key="2">
    <source>
        <dbReference type="EMBL" id="GAM33867.1"/>
    </source>
</evidence>